<feature type="domain" description="CFAP65 seventh Ig-like" evidence="13">
    <location>
        <begin position="890"/>
        <end position="980"/>
    </location>
</feature>
<evidence type="ECO:0000259" key="8">
    <source>
        <dbReference type="Pfam" id="PF22544"/>
    </source>
</evidence>
<sequence>MATVQPPTSSQSGPLTSTGNTLINSSTPKGQNNTVVPLSQSTAYPVCIANAGRTDQSTKTRPEVSVYQAESPSLNAFILTKPLPASRLRQGAIETTTSSMPIAAQAVEAGTTGQHLHARNVIPTPSRAERKTQFGIDCAEMVHFARWEPGGEHVKYLSVKNIVMKTQKIKYKLPQTRYFSMEFPETQTLSAGMSWTVPITFRPVAKECYHDVIEFTTSFGKFFLPIKATLPEHVLEFPKTIDFSLCPVRETAKRTFQLKNTGELTSYFEWEISAPFAISPQNGSLSHGNSCTITVEFTPVDASVFTATVVCSFGDKSHWEKSKVRQAMTVNGIGKYSHLTLASDTNIFDFGEVFIGKSAEKKIVLKNHSAVPANFCITRSERNTDSYFEFSILSGTVASKKQLDIGIKYTPMASGMYSNDYFNINTLSGNTIVVTCQGCGTGPKVTLNPDVVNFHDTPAGSTVTRALYLQNNANTSAFYQFLAEPASTFQVDKICGIIGPNSSVALTVKFSPTEPINYYRRVYCLVEHQDALHVDFIGTCYNDKRRPATFKPHHISNYQQRVKNGLWQYGPEQLEDMLKTGVIFLNNGILSFTNDSVAKQHAHSSLVDSPYSDGLVGSEYFYENTGPTVAASLVNSYVDFGACSRYRIIEPQVICISNNTKGKMSCVWVIPGEADGEEPTFSVTPKVADILAKSTMQFKVNFRPTVDNSFYGAQLECFVYYKSMRNFRLVNEDTFTPSWCLTPTVAGNTFTAGEDTFIPKISFGATKLDFPACHVDKSVYRTVQVTNLGDTFVKFSFLENSSQPNTETNAISEFNSKSNNVFSAKPQHGILHKGESRLIVFRFSPSEQKEYLQALKCYFNNSLGNSYASIRLGLQMHGVGHYPRITFDGNGVLCFKPTCIGAIAVRHFVIRNTSRILVNYKWHIPEQYNSVVSIEPLSGILASNSSANLICTFAPNCTSNYSLVLPCYYSHEITNETSAIVKKKASFTVFGRGIIGTIVAKPQVVDFETILVNTVSEKEILLFNPSECDVFYTLEIYRKKPSTGTHGKIDIVEELLENDITVSELEIVQKLRSLPARSNQALKIKACVHEQTRQEFHVYYRIQDHTLTDTEGRLTPSVLQKKRKVQRYHLCDVVAVGVHPVVQASYIHCEGISKTILWEMFSLNKFNEILREPETGQNAYAEQTLDDNNSFPIDLPMQLTPNQNEINFDFGATSVSCKPTLLSLTLTNSGVVSVDWVFHFPNDLEVEIEHWADPGDYTEEQLHQNLILDNNIFCVTPKHGSLCPGESVNAIMSYSHEFAGSHKLAVVFKLYNGTSQSGKEIMINFTGYSVPPAKKYLQIQAATHELVPIFIGTTDPPIQTYRLMNRGAVSLEYSIDTSSLERLKEDNHNFEVFKCLHTSGCIPPGGYEYVQWLFHPLEEKIYEIDIPISIVSGKSYMVTLKGKGERPLDIHNEERLDPKSYQVSTFETQTSYAQNHIAALSLENINFGHVPLESTMRQVIGVLNTSNTADIFFKWSVPTYWPSGEIMITPLEGRLKPGESRICKVVFSPKHDCRIYDMDIVCNVGNATEMETLSAQRDGVNIVSKQEKCTGVSEAVSLRDSIQTKDRCLSLNNTVGSLGVDISRLKYRTLPAISSPTPNQSQSTTSESKRRVKVESTHDSVRLSPHSARSGVSDCVPLESSRVPVSFQKFVSIRARTYKAEEFRRLFKGYDQFYQNRQQEQVRIFEPNHDIVSNQEEKNAVQSMIQSLLSDIFQDPDVLGIPTDTLNGSLFYYAQIASNPNLGIVLQSTDSACTASAVKTIDKPDRLSQKNHSEFVSDLSIITCEEFQNAVEAVLEGTLYNLIQEANAGEFQWHKYPILFDETKLFEQVVQK</sequence>
<dbReference type="Gene3D" id="2.60.40.10">
    <property type="entry name" value="Immunoglobulins"/>
    <property type="match status" value="9"/>
</dbReference>
<dbReference type="Pfam" id="PF22544">
    <property type="entry name" value="HYDIN_VesB_CFA65-like_Ig"/>
    <property type="match status" value="3"/>
</dbReference>
<dbReference type="Pfam" id="PF24507">
    <property type="entry name" value="Ig_CFAP65_4th"/>
    <property type="match status" value="1"/>
</dbReference>
<dbReference type="InterPro" id="IPR013783">
    <property type="entry name" value="Ig-like_fold"/>
</dbReference>
<dbReference type="InterPro" id="IPR058536">
    <property type="entry name" value="Ig_CFAP65_4th"/>
</dbReference>
<dbReference type="InterPro" id="IPR053879">
    <property type="entry name" value="HYDIN_VesB_CFA65-like_Ig"/>
</dbReference>
<comment type="subcellular location">
    <subcellularLocation>
        <location evidence="1">Cell projection</location>
        <location evidence="1">Cilium</location>
        <location evidence="1">Flagellum</location>
    </subcellularLocation>
    <subcellularLocation>
        <location evidence="2">Cytoplasm</location>
    </subcellularLocation>
</comment>
<dbReference type="InterPro" id="IPR052614">
    <property type="entry name" value="CFAP65"/>
</dbReference>
<evidence type="ECO:0000259" key="12">
    <source>
        <dbReference type="Pfam" id="PF25248"/>
    </source>
</evidence>
<keyword evidence="5" id="KW-0969">Cilium</keyword>
<dbReference type="Pfam" id="PF25249">
    <property type="entry name" value="Ig_CFAP65_7th"/>
    <property type="match status" value="1"/>
</dbReference>
<dbReference type="HOGENOM" id="CLU_000944_1_0_1"/>
<dbReference type="InterPro" id="IPR056344">
    <property type="entry name" value="Ig_CFAP65-like_9th"/>
</dbReference>
<dbReference type="OrthoDB" id="415597at2759"/>
<evidence type="ECO:0000256" key="6">
    <source>
        <dbReference type="ARBA" id="ARBA00023273"/>
    </source>
</evidence>
<evidence type="ECO:0000256" key="3">
    <source>
        <dbReference type="ARBA" id="ARBA00022490"/>
    </source>
</evidence>
<dbReference type="InterPro" id="IPR056305">
    <property type="entry name" value="Ig_CFAP65_10th"/>
</dbReference>
<name>F4P9T1_BATDJ</name>
<dbReference type="RefSeq" id="XP_006681540.1">
    <property type="nucleotide sequence ID" value="XM_006681477.1"/>
</dbReference>
<feature type="domain" description="CFAP65-like ninth Ig-like" evidence="11">
    <location>
        <begin position="1140"/>
        <end position="1327"/>
    </location>
</feature>
<dbReference type="InterPro" id="IPR057470">
    <property type="entry name" value="Ig_CFAP65_7th"/>
</dbReference>
<gene>
    <name evidence="14" type="ORF">BATDEDRAFT_91111</name>
</gene>
<feature type="domain" description="CFAP65 fourth Ig-like" evidence="10">
    <location>
        <begin position="452"/>
        <end position="544"/>
    </location>
</feature>
<dbReference type="GO" id="GO:0031514">
    <property type="term" value="C:motile cilium"/>
    <property type="evidence" value="ECO:0007669"/>
    <property type="project" value="UniProtKB-SubCell"/>
</dbReference>
<dbReference type="Proteomes" id="UP000007241">
    <property type="component" value="Unassembled WGS sequence"/>
</dbReference>
<keyword evidence="4" id="KW-0282">Flagellum</keyword>
<evidence type="ECO:0000256" key="5">
    <source>
        <dbReference type="ARBA" id="ARBA00023069"/>
    </source>
</evidence>
<feature type="region of interest" description="Disordered" evidence="7">
    <location>
        <begin position="1632"/>
        <end position="1672"/>
    </location>
</feature>
<dbReference type="InParanoid" id="F4P9T1"/>
<keyword evidence="6" id="KW-0966">Cell projection</keyword>
<dbReference type="EMBL" id="GL882890">
    <property type="protein sequence ID" value="EGF77997.1"/>
    <property type="molecule type" value="Genomic_DNA"/>
</dbReference>
<feature type="domain" description="CFAP65 tenth Ig-like" evidence="9">
    <location>
        <begin position="1335"/>
        <end position="1446"/>
    </location>
</feature>
<protein>
    <recommendedName>
        <fullName evidence="16">MSP domain-containing protein</fullName>
    </recommendedName>
</protein>
<evidence type="ECO:0000259" key="9">
    <source>
        <dbReference type="Pfam" id="PF24291"/>
    </source>
</evidence>
<evidence type="ECO:0000313" key="15">
    <source>
        <dbReference type="Proteomes" id="UP000007241"/>
    </source>
</evidence>
<evidence type="ECO:0008006" key="16">
    <source>
        <dbReference type="Google" id="ProtNLM"/>
    </source>
</evidence>
<feature type="domain" description="HYDIN/VesB/CFA65-like Ig-like" evidence="8">
    <location>
        <begin position="759"/>
        <end position="866"/>
    </location>
</feature>
<evidence type="ECO:0000256" key="1">
    <source>
        <dbReference type="ARBA" id="ARBA00004230"/>
    </source>
</evidence>
<dbReference type="Pfam" id="PF25248">
    <property type="entry name" value="Ig_CFAP65_8th"/>
    <property type="match status" value="1"/>
</dbReference>
<dbReference type="Pfam" id="PF24771">
    <property type="entry name" value="Ig_CFAP74_1st"/>
    <property type="match status" value="1"/>
</dbReference>
<feature type="compositionally biased region" description="Basic and acidic residues" evidence="7">
    <location>
        <begin position="1647"/>
        <end position="1661"/>
    </location>
</feature>
<organism evidence="14 15">
    <name type="scientific">Batrachochytrium dendrobatidis (strain JAM81 / FGSC 10211)</name>
    <name type="common">Frog chytrid fungus</name>
    <dbReference type="NCBI Taxonomy" id="684364"/>
    <lineage>
        <taxon>Eukaryota</taxon>
        <taxon>Fungi</taxon>
        <taxon>Fungi incertae sedis</taxon>
        <taxon>Chytridiomycota</taxon>
        <taxon>Chytridiomycota incertae sedis</taxon>
        <taxon>Chytridiomycetes</taxon>
        <taxon>Rhizophydiales</taxon>
        <taxon>Rhizophydiales incertae sedis</taxon>
        <taxon>Batrachochytrium</taxon>
    </lineage>
</organism>
<dbReference type="Pfam" id="PF24291">
    <property type="entry name" value="Ig_CFAP65"/>
    <property type="match status" value="1"/>
</dbReference>
<dbReference type="GO" id="GO:0005737">
    <property type="term" value="C:cytoplasm"/>
    <property type="evidence" value="ECO:0007669"/>
    <property type="project" value="UniProtKB-SubCell"/>
</dbReference>
<feature type="domain" description="HYDIN/VesB/CFA65-like Ig-like" evidence="8">
    <location>
        <begin position="234"/>
        <end position="321"/>
    </location>
</feature>
<dbReference type="InterPro" id="IPR008962">
    <property type="entry name" value="PapD-like_sf"/>
</dbReference>
<dbReference type="NCBIfam" id="NF012200">
    <property type="entry name" value="choice_anch_D"/>
    <property type="match status" value="1"/>
</dbReference>
<dbReference type="InterPro" id="IPR057467">
    <property type="entry name" value="Ig_CFAP65_8th"/>
</dbReference>
<dbReference type="OMA" id="QQLKVMV"/>
<feature type="region of interest" description="Disordered" evidence="7">
    <location>
        <begin position="1"/>
        <end position="36"/>
    </location>
</feature>
<proteinExistence type="predicted"/>
<accession>F4P9T1</accession>
<keyword evidence="3" id="KW-0963">Cytoplasm</keyword>
<dbReference type="PANTHER" id="PTHR46127">
    <property type="entry name" value="CILIA- AND FLAGELLA-ASSOCIATED PROTEIN 65"/>
    <property type="match status" value="1"/>
</dbReference>
<dbReference type="STRING" id="684364.F4P9T1"/>
<feature type="domain" description="CFAP65 eight Ig-like" evidence="12">
    <location>
        <begin position="995"/>
        <end position="1137"/>
    </location>
</feature>
<evidence type="ECO:0000313" key="14">
    <source>
        <dbReference type="EMBL" id="EGF77997.1"/>
    </source>
</evidence>
<dbReference type="Pfam" id="PF24816">
    <property type="entry name" value="Ig_CFAP65__9th"/>
    <property type="match status" value="1"/>
</dbReference>
<feature type="domain" description="HYDIN/VesB/CFA65-like Ig-like" evidence="8">
    <location>
        <begin position="344"/>
        <end position="439"/>
    </location>
</feature>
<evidence type="ECO:0000259" key="11">
    <source>
        <dbReference type="Pfam" id="PF24816"/>
    </source>
</evidence>
<reference evidence="14 15" key="1">
    <citation type="submission" date="2009-12" db="EMBL/GenBank/DDBJ databases">
        <title>The draft genome of Batrachochytrium dendrobatidis.</title>
        <authorList>
            <consortium name="US DOE Joint Genome Institute (JGI-PGF)"/>
            <person name="Kuo A."/>
            <person name="Salamov A."/>
            <person name="Schmutz J."/>
            <person name="Lucas S."/>
            <person name="Pitluck S."/>
            <person name="Rosenblum E."/>
            <person name="Stajich J."/>
            <person name="Eisen M."/>
            <person name="Grigoriev I.V."/>
        </authorList>
    </citation>
    <scope>NUCLEOTIDE SEQUENCE [LARGE SCALE GENOMIC DNA]</scope>
    <source>
        <strain evidence="15">JAM81 / FGSC 10211</strain>
    </source>
</reference>
<evidence type="ECO:0000259" key="10">
    <source>
        <dbReference type="Pfam" id="PF24507"/>
    </source>
</evidence>
<dbReference type="SUPFAM" id="SSF49354">
    <property type="entry name" value="PapD-like"/>
    <property type="match status" value="1"/>
</dbReference>
<dbReference type="PANTHER" id="PTHR46127:SF1">
    <property type="entry name" value="CILIA- AND FLAGELLA-ASSOCIATED PROTEIN 65"/>
    <property type="match status" value="1"/>
</dbReference>
<keyword evidence="15" id="KW-1185">Reference proteome</keyword>
<evidence type="ECO:0000256" key="4">
    <source>
        <dbReference type="ARBA" id="ARBA00022846"/>
    </source>
</evidence>
<evidence type="ECO:0000259" key="13">
    <source>
        <dbReference type="Pfam" id="PF25249"/>
    </source>
</evidence>
<evidence type="ECO:0000256" key="7">
    <source>
        <dbReference type="SAM" id="MobiDB-lite"/>
    </source>
</evidence>
<feature type="compositionally biased region" description="Low complexity" evidence="7">
    <location>
        <begin position="1634"/>
        <end position="1646"/>
    </location>
</feature>
<dbReference type="GeneID" id="18244140"/>
<evidence type="ECO:0000256" key="2">
    <source>
        <dbReference type="ARBA" id="ARBA00004496"/>
    </source>
</evidence>